<dbReference type="Proteomes" id="UP001527925">
    <property type="component" value="Unassembled WGS sequence"/>
</dbReference>
<evidence type="ECO:0000313" key="6">
    <source>
        <dbReference type="Proteomes" id="UP001527925"/>
    </source>
</evidence>
<dbReference type="Pfam" id="PF00227">
    <property type="entry name" value="Proteasome"/>
    <property type="match status" value="1"/>
</dbReference>
<dbReference type="GO" id="GO:0000502">
    <property type="term" value="C:proteasome complex"/>
    <property type="evidence" value="ECO:0007669"/>
    <property type="project" value="UniProtKB-KW"/>
</dbReference>
<dbReference type="InterPro" id="IPR023332">
    <property type="entry name" value="Proteasome_alpha-type"/>
</dbReference>
<evidence type="ECO:0000259" key="4">
    <source>
        <dbReference type="PROSITE" id="PS00388"/>
    </source>
</evidence>
<protein>
    <recommendedName>
        <fullName evidence="3">Proteasome subunit alpha type</fullName>
    </recommendedName>
</protein>
<reference evidence="5 6" key="1">
    <citation type="submission" date="2023-09" db="EMBL/GenBank/DDBJ databases">
        <title>Pangenome analysis of Batrachochytrium dendrobatidis and related Chytrids.</title>
        <authorList>
            <person name="Yacoub M.N."/>
            <person name="Stajich J.E."/>
            <person name="James T.Y."/>
        </authorList>
    </citation>
    <scope>NUCLEOTIDE SEQUENCE [LARGE SCALE GENOMIC DNA]</scope>
    <source>
        <strain evidence="5 6">JEL0888</strain>
    </source>
</reference>
<keyword evidence="1 2" id="KW-0647">Proteasome</keyword>
<keyword evidence="5" id="KW-0378">Hydrolase</keyword>
<sequence length="255" mass="27795">MARRYDSRTTIFSPEGRLFQVEYAMEAISHAGTALGVLSTEGVVLAAERQTSSKLLENVSREKLYRLNDNICCAVAGLTSDANTLINTCRIYAQRHLFRYNEPIPVEQLVQNLCDLKQGYTQYGGLRPFGVSLLYAGWDEHHGFQLYHSDPSGNYSGWKATCIGANSTNASSLLKQDYKEGLTLKEAKSLAIKVLTKTMDSTSLTSEKLEFATLSLGPKGDVVFHAFSAEEIDALIKEEGVVAAAAAAQAQAPSS</sequence>
<comment type="caution">
    <text evidence="5">The sequence shown here is derived from an EMBL/GenBank/DDBJ whole genome shotgun (WGS) entry which is preliminary data.</text>
</comment>
<accession>A0ABR4NGY7</accession>
<dbReference type="NCBIfam" id="NF003075">
    <property type="entry name" value="PRK03996.1"/>
    <property type="match status" value="1"/>
</dbReference>
<dbReference type="InterPro" id="IPR000426">
    <property type="entry name" value="Proteasome_asu_N"/>
</dbReference>
<organism evidence="5 6">
    <name type="scientific">Polyrhizophydium stewartii</name>
    <dbReference type="NCBI Taxonomy" id="2732419"/>
    <lineage>
        <taxon>Eukaryota</taxon>
        <taxon>Fungi</taxon>
        <taxon>Fungi incertae sedis</taxon>
        <taxon>Chytridiomycota</taxon>
        <taxon>Chytridiomycota incertae sedis</taxon>
        <taxon>Chytridiomycetes</taxon>
        <taxon>Rhizophydiales</taxon>
        <taxon>Rhizophydiales incertae sedis</taxon>
        <taxon>Polyrhizophydium</taxon>
    </lineage>
</organism>
<dbReference type="SMART" id="SM00948">
    <property type="entry name" value="Proteasome_A_N"/>
    <property type="match status" value="1"/>
</dbReference>
<feature type="domain" description="Proteasome alpha-type subunits" evidence="4">
    <location>
        <begin position="5"/>
        <end position="27"/>
    </location>
</feature>
<dbReference type="CDD" id="cd03752">
    <property type="entry name" value="proteasome_alpha_type_4"/>
    <property type="match status" value="1"/>
</dbReference>
<evidence type="ECO:0000256" key="1">
    <source>
        <dbReference type="ARBA" id="ARBA00022942"/>
    </source>
</evidence>
<comment type="subunit">
    <text evidence="3">The 26S proteasome consists of a 20S proteasome core and two 19S regulatory subunits.</text>
</comment>
<gene>
    <name evidence="5" type="primary">PRE9</name>
    <name evidence="5" type="ORF">HK105_201616</name>
</gene>
<comment type="similarity">
    <text evidence="2 3">Belongs to the peptidase T1A family.</text>
</comment>
<evidence type="ECO:0000313" key="5">
    <source>
        <dbReference type="EMBL" id="KAL2918782.1"/>
    </source>
</evidence>
<dbReference type="PANTHER" id="PTHR11599">
    <property type="entry name" value="PROTEASOME SUBUNIT ALPHA/BETA"/>
    <property type="match status" value="1"/>
</dbReference>
<dbReference type="Pfam" id="PF10584">
    <property type="entry name" value="Proteasome_A_N"/>
    <property type="match status" value="1"/>
</dbReference>
<proteinExistence type="inferred from homology"/>
<comment type="subcellular location">
    <subcellularLocation>
        <location evidence="3">Cytoplasm</location>
    </subcellularLocation>
    <subcellularLocation>
        <location evidence="3">Nucleus</location>
    </subcellularLocation>
</comment>
<dbReference type="InterPro" id="IPR001353">
    <property type="entry name" value="Proteasome_sua/b"/>
</dbReference>
<keyword evidence="3" id="KW-0539">Nucleus</keyword>
<keyword evidence="6" id="KW-1185">Reference proteome</keyword>
<dbReference type="GO" id="GO:0016787">
    <property type="term" value="F:hydrolase activity"/>
    <property type="evidence" value="ECO:0007669"/>
    <property type="project" value="UniProtKB-KW"/>
</dbReference>
<keyword evidence="3" id="KW-0963">Cytoplasm</keyword>
<dbReference type="Gene3D" id="3.60.20.10">
    <property type="entry name" value="Glutamine Phosphoribosylpyrophosphate, subunit 1, domain 1"/>
    <property type="match status" value="1"/>
</dbReference>
<dbReference type="EMBL" id="JADGIZ020000005">
    <property type="protein sequence ID" value="KAL2918782.1"/>
    <property type="molecule type" value="Genomic_DNA"/>
</dbReference>
<evidence type="ECO:0000256" key="2">
    <source>
        <dbReference type="PROSITE-ProRule" id="PRU00808"/>
    </source>
</evidence>
<dbReference type="PROSITE" id="PS00388">
    <property type="entry name" value="PROTEASOME_ALPHA_1"/>
    <property type="match status" value="1"/>
</dbReference>
<name>A0ABR4NGY7_9FUNG</name>
<evidence type="ECO:0000256" key="3">
    <source>
        <dbReference type="RuleBase" id="RU000551"/>
    </source>
</evidence>
<dbReference type="SUPFAM" id="SSF56235">
    <property type="entry name" value="N-terminal nucleophile aminohydrolases (Ntn hydrolases)"/>
    <property type="match status" value="1"/>
</dbReference>
<dbReference type="InterPro" id="IPR029055">
    <property type="entry name" value="Ntn_hydrolases_N"/>
</dbReference>
<dbReference type="PROSITE" id="PS51475">
    <property type="entry name" value="PROTEASOME_ALPHA_2"/>
    <property type="match status" value="1"/>
</dbReference>
<dbReference type="InterPro" id="IPR050115">
    <property type="entry name" value="Proteasome_alpha"/>
</dbReference>